<evidence type="ECO:0008006" key="5">
    <source>
        <dbReference type="Google" id="ProtNLM"/>
    </source>
</evidence>
<feature type="chain" id="PRO_5047525031" description="Secreted protein" evidence="2">
    <location>
        <begin position="22"/>
        <end position="111"/>
    </location>
</feature>
<evidence type="ECO:0000256" key="2">
    <source>
        <dbReference type="SAM" id="SignalP"/>
    </source>
</evidence>
<evidence type="ECO:0000313" key="4">
    <source>
        <dbReference type="Proteomes" id="UP001194714"/>
    </source>
</evidence>
<gene>
    <name evidence="3" type="ORF">NEPTK9_000748</name>
</gene>
<keyword evidence="4" id="KW-1185">Reference proteome</keyword>
<name>A0ABS0AYN5_9BACT</name>
<accession>A0ABS0AYN5</accession>
<protein>
    <recommendedName>
        <fullName evidence="5">Secreted protein</fullName>
    </recommendedName>
</protein>
<feature type="region of interest" description="Disordered" evidence="1">
    <location>
        <begin position="21"/>
        <end position="46"/>
    </location>
</feature>
<dbReference type="Proteomes" id="UP001194714">
    <property type="component" value="Unassembled WGS sequence"/>
</dbReference>
<feature type="signal peptide" evidence="2">
    <location>
        <begin position="1"/>
        <end position="21"/>
    </location>
</feature>
<sequence>MKKLLILFSLSFCFTASNLSATEEAQTTETETNQQEETSEKPYSSGEIAMDVMKGVVASAGAGVAAASGNIPGTIGGIIIGTEKFLDAANKYSENLEYEESEGDEEYETYE</sequence>
<evidence type="ECO:0000256" key="1">
    <source>
        <dbReference type="SAM" id="MobiDB-lite"/>
    </source>
</evidence>
<feature type="compositionally biased region" description="Low complexity" evidence="1">
    <location>
        <begin position="21"/>
        <end position="36"/>
    </location>
</feature>
<keyword evidence="2" id="KW-0732">Signal</keyword>
<proteinExistence type="predicted"/>
<organism evidence="3 4">
    <name type="scientific">Candidatus Neptunichlamydia vexilliferae</name>
    <dbReference type="NCBI Taxonomy" id="1651774"/>
    <lineage>
        <taxon>Bacteria</taxon>
        <taxon>Pseudomonadati</taxon>
        <taxon>Chlamydiota</taxon>
        <taxon>Chlamydiia</taxon>
        <taxon>Parachlamydiales</taxon>
        <taxon>Simkaniaceae</taxon>
        <taxon>Candidatus Neptunichlamydia</taxon>
    </lineage>
</organism>
<reference evidence="3 4" key="1">
    <citation type="submission" date="2020-01" db="EMBL/GenBank/DDBJ databases">
        <title>Draft genome sequence of Cand. Neptunochlamydia vexilliferae K9.</title>
        <authorList>
            <person name="Schulz F."/>
            <person name="Koestlbacher S."/>
            <person name="Wascher F."/>
            <person name="Pizzetti I."/>
            <person name="Horn M."/>
        </authorList>
    </citation>
    <scope>NUCLEOTIDE SEQUENCE [LARGE SCALE GENOMIC DNA]</scope>
    <source>
        <strain evidence="3 4">K9</strain>
    </source>
</reference>
<evidence type="ECO:0000313" key="3">
    <source>
        <dbReference type="EMBL" id="MBF5059239.1"/>
    </source>
</evidence>
<dbReference type="EMBL" id="JAAEJV010000015">
    <property type="protein sequence ID" value="MBF5059239.1"/>
    <property type="molecule type" value="Genomic_DNA"/>
</dbReference>
<dbReference type="RefSeq" id="WP_194847544.1">
    <property type="nucleotide sequence ID" value="NZ_JAAEJV010000015.1"/>
</dbReference>
<comment type="caution">
    <text evidence="3">The sequence shown here is derived from an EMBL/GenBank/DDBJ whole genome shotgun (WGS) entry which is preliminary data.</text>
</comment>